<dbReference type="PROSITE" id="PS50127">
    <property type="entry name" value="UBC_2"/>
    <property type="match status" value="1"/>
</dbReference>
<dbReference type="SUPFAM" id="SSF54495">
    <property type="entry name" value="UBC-like"/>
    <property type="match status" value="1"/>
</dbReference>
<dbReference type="FunFam" id="3.10.110.10:FF:000028">
    <property type="entry name" value="Probable ubiquitin-conjugating enzyme E2 23"/>
    <property type="match status" value="1"/>
</dbReference>
<evidence type="ECO:0000256" key="6">
    <source>
        <dbReference type="SAM" id="MobiDB-lite"/>
    </source>
</evidence>
<dbReference type="STRING" id="3775.A0A1Q3D0U4"/>
<keyword evidence="2" id="KW-0808">Transferase</keyword>
<accession>A0A1Q3D0U4</accession>
<protein>
    <recommendedName>
        <fullName evidence="1">E2 ubiquitin-conjugating enzyme</fullName>
        <ecNumber evidence="1">2.3.2.23</ecNumber>
    </recommendedName>
</protein>
<keyword evidence="3" id="KW-0547">Nucleotide-binding</keyword>
<evidence type="ECO:0000256" key="3">
    <source>
        <dbReference type="ARBA" id="ARBA00022741"/>
    </source>
</evidence>
<dbReference type="CDD" id="cd23837">
    <property type="entry name" value="UBCc_UBE2O"/>
    <property type="match status" value="1"/>
</dbReference>
<evidence type="ECO:0000256" key="1">
    <source>
        <dbReference type="ARBA" id="ARBA00012486"/>
    </source>
</evidence>
<dbReference type="Proteomes" id="UP000187406">
    <property type="component" value="Unassembled WGS sequence"/>
</dbReference>
<dbReference type="GO" id="GO:0005524">
    <property type="term" value="F:ATP binding"/>
    <property type="evidence" value="ECO:0007669"/>
    <property type="project" value="UniProtKB-KW"/>
</dbReference>
<dbReference type="OrthoDB" id="47801at2759"/>
<keyword evidence="4" id="KW-0833">Ubl conjugation pathway</keyword>
<dbReference type="Pfam" id="PF00179">
    <property type="entry name" value="UQ_con"/>
    <property type="match status" value="1"/>
</dbReference>
<evidence type="ECO:0000313" key="8">
    <source>
        <dbReference type="EMBL" id="GAV86110.1"/>
    </source>
</evidence>
<dbReference type="Gene3D" id="3.10.110.10">
    <property type="entry name" value="Ubiquitin Conjugating Enzyme"/>
    <property type="match status" value="1"/>
</dbReference>
<gene>
    <name evidence="8" type="ORF">CFOL_v3_29543</name>
</gene>
<dbReference type="InParanoid" id="A0A1Q3D0U4"/>
<dbReference type="AlphaFoldDB" id="A0A1Q3D0U4"/>
<keyword evidence="5" id="KW-0067">ATP-binding</keyword>
<reference evidence="9" key="1">
    <citation type="submission" date="2016-04" db="EMBL/GenBank/DDBJ databases">
        <title>Cephalotus genome sequencing.</title>
        <authorList>
            <person name="Fukushima K."/>
            <person name="Hasebe M."/>
            <person name="Fang X."/>
        </authorList>
    </citation>
    <scope>NUCLEOTIDE SEQUENCE [LARGE SCALE GENOMIC DNA]</scope>
    <source>
        <strain evidence="9">cv. St1</strain>
    </source>
</reference>
<evidence type="ECO:0000256" key="5">
    <source>
        <dbReference type="ARBA" id="ARBA00022840"/>
    </source>
</evidence>
<dbReference type="GO" id="GO:0061631">
    <property type="term" value="F:ubiquitin conjugating enzyme activity"/>
    <property type="evidence" value="ECO:0007669"/>
    <property type="project" value="UniProtKB-EC"/>
</dbReference>
<feature type="compositionally biased region" description="Polar residues" evidence="6">
    <location>
        <begin position="710"/>
        <end position="725"/>
    </location>
</feature>
<dbReference type="InterPro" id="IPR016135">
    <property type="entry name" value="UBQ-conjugating_enzyme/RWD"/>
</dbReference>
<evidence type="ECO:0000256" key="4">
    <source>
        <dbReference type="ARBA" id="ARBA00022786"/>
    </source>
</evidence>
<feature type="domain" description="UBC core" evidence="7">
    <location>
        <begin position="453"/>
        <end position="613"/>
    </location>
</feature>
<dbReference type="FunCoup" id="A0A1Q3D0U4">
    <property type="interactions" value="967"/>
</dbReference>
<sequence>MSRSSMEPQTPLAGFTSKKRVYMDADVIEIPPPVSRTQKVPKQKEVILYEVIDVDNYEDGADVMVLDEKFDSKNKGKAVKHESDGSGNYQSKEALANHRFSRAGVDIFGSVNGVGSSKSSAPGSDNLINLDSKLSREDEYTDIYPDDDFMDLDRYAMLQAHFDSMDIPAGVEATVPWLPDISQSENKTVTGSDSFYMQGQMQFDHGINMSPSPWSSNPIHPYMNSIAGTDLSLQTTLVASSNPGELDLSSPWSLPQTAYSNKNSDSSLHRGFLKHPYAAESLESQLLSLQRKKKPVISSSSTHYSSVKQLDPTIHSFGVETTSWRPHAPNILNKQSDPSDLAFSNFPAEMINYPSALIPPTNWFPSAFINGIKSAIGNFPNVYDPFDVPPEDEIHMGWGPDSTRQDSTRNRKTVEVNDILRKFQEFKKFDTVEDHSDHHYASKGSSMKQPSKNCAKRIQEEWRILEKDLPDTIFVRVYESRMDLLRAVIVGAEGTPYHDGLFFFDVLFPDSYPHVPPLVYYHSGGLRLNPNLYNCGKVCLSLLNTWSGNKNEMWIPGMSTMLQVLVSIQALILNQKPFFNEPGYAGMSGSENGEVRSQQYNESTFILSLRTMLYTMRRPPKHFDDFVVGHFYKRAHDILVACKAYMDGAQVGCLVKGGVQDVDAGDKSCSKKFKHSLGGYVNMLVKEFTQIGVKDCEKFLTQAKKGNNQAGILTPAENGNNQVGNTPKAAK</sequence>
<organism evidence="8 9">
    <name type="scientific">Cephalotus follicularis</name>
    <name type="common">Albany pitcher plant</name>
    <dbReference type="NCBI Taxonomy" id="3775"/>
    <lineage>
        <taxon>Eukaryota</taxon>
        <taxon>Viridiplantae</taxon>
        <taxon>Streptophyta</taxon>
        <taxon>Embryophyta</taxon>
        <taxon>Tracheophyta</taxon>
        <taxon>Spermatophyta</taxon>
        <taxon>Magnoliopsida</taxon>
        <taxon>eudicotyledons</taxon>
        <taxon>Gunneridae</taxon>
        <taxon>Pentapetalae</taxon>
        <taxon>rosids</taxon>
        <taxon>fabids</taxon>
        <taxon>Oxalidales</taxon>
        <taxon>Cephalotaceae</taxon>
        <taxon>Cephalotus</taxon>
    </lineage>
</organism>
<evidence type="ECO:0000259" key="7">
    <source>
        <dbReference type="PROSITE" id="PS50127"/>
    </source>
</evidence>
<name>A0A1Q3D0U4_CEPFO</name>
<evidence type="ECO:0000313" key="9">
    <source>
        <dbReference type="Proteomes" id="UP000187406"/>
    </source>
</evidence>
<feature type="region of interest" description="Disordered" evidence="6">
    <location>
        <begin position="710"/>
        <end position="731"/>
    </location>
</feature>
<dbReference type="EC" id="2.3.2.23" evidence="1"/>
<dbReference type="PANTHER" id="PTHR46116:SF41">
    <property type="entry name" value="UBIQUITIN-CONJUGATING ENZYME E2 25-RELATED"/>
    <property type="match status" value="1"/>
</dbReference>
<keyword evidence="9" id="KW-1185">Reference proteome</keyword>
<dbReference type="EMBL" id="BDDD01003800">
    <property type="protein sequence ID" value="GAV86110.1"/>
    <property type="molecule type" value="Genomic_DNA"/>
</dbReference>
<evidence type="ECO:0000256" key="2">
    <source>
        <dbReference type="ARBA" id="ARBA00022679"/>
    </source>
</evidence>
<comment type="caution">
    <text evidence="8">The sequence shown here is derived from an EMBL/GenBank/DDBJ whole genome shotgun (WGS) entry which is preliminary data.</text>
</comment>
<dbReference type="SMART" id="SM00212">
    <property type="entry name" value="UBCc"/>
    <property type="match status" value="1"/>
</dbReference>
<proteinExistence type="predicted"/>
<dbReference type="PANTHER" id="PTHR46116">
    <property type="entry name" value="(E3-INDEPENDENT) E2 UBIQUITIN-CONJUGATING ENZYME"/>
    <property type="match status" value="1"/>
</dbReference>
<dbReference type="InterPro" id="IPR000608">
    <property type="entry name" value="UBC"/>
</dbReference>